<organism evidence="2 3">
    <name type="scientific">Dentiscutata erythropus</name>
    <dbReference type="NCBI Taxonomy" id="1348616"/>
    <lineage>
        <taxon>Eukaryota</taxon>
        <taxon>Fungi</taxon>
        <taxon>Fungi incertae sedis</taxon>
        <taxon>Mucoromycota</taxon>
        <taxon>Glomeromycotina</taxon>
        <taxon>Glomeromycetes</taxon>
        <taxon>Diversisporales</taxon>
        <taxon>Gigasporaceae</taxon>
        <taxon>Dentiscutata</taxon>
    </lineage>
</organism>
<dbReference type="AlphaFoldDB" id="A0A9N9JI97"/>
<comment type="caution">
    <text evidence="2">The sequence shown here is derived from an EMBL/GenBank/DDBJ whole genome shotgun (WGS) entry which is preliminary data.</text>
</comment>
<name>A0A9N9JI97_9GLOM</name>
<protein>
    <submittedName>
        <fullName evidence="2">9315_t:CDS:1</fullName>
    </submittedName>
</protein>
<feature type="compositionally biased region" description="Low complexity" evidence="1">
    <location>
        <begin position="8"/>
        <end position="17"/>
    </location>
</feature>
<sequence length="51" mass="5744">LQEHNTHNSDSSDSSNDGTKTTAIKKRRKLTAASTPVMTDELMTNERLKRK</sequence>
<evidence type="ECO:0000313" key="2">
    <source>
        <dbReference type="EMBL" id="CAG8780468.1"/>
    </source>
</evidence>
<proteinExistence type="predicted"/>
<evidence type="ECO:0000256" key="1">
    <source>
        <dbReference type="SAM" id="MobiDB-lite"/>
    </source>
</evidence>
<reference evidence="2" key="1">
    <citation type="submission" date="2021-06" db="EMBL/GenBank/DDBJ databases">
        <authorList>
            <person name="Kallberg Y."/>
            <person name="Tangrot J."/>
            <person name="Rosling A."/>
        </authorList>
    </citation>
    <scope>NUCLEOTIDE SEQUENCE</scope>
    <source>
        <strain evidence="2">MA453B</strain>
    </source>
</reference>
<dbReference type="EMBL" id="CAJVPY010021684">
    <property type="protein sequence ID" value="CAG8780468.1"/>
    <property type="molecule type" value="Genomic_DNA"/>
</dbReference>
<feature type="non-terminal residue" evidence="2">
    <location>
        <position position="1"/>
    </location>
</feature>
<dbReference type="Proteomes" id="UP000789405">
    <property type="component" value="Unassembled WGS sequence"/>
</dbReference>
<evidence type="ECO:0000313" key="3">
    <source>
        <dbReference type="Proteomes" id="UP000789405"/>
    </source>
</evidence>
<gene>
    <name evidence="2" type="ORF">DERYTH_LOCUS19583</name>
</gene>
<accession>A0A9N9JI97</accession>
<feature type="region of interest" description="Disordered" evidence="1">
    <location>
        <begin position="1"/>
        <end position="51"/>
    </location>
</feature>
<keyword evidence="3" id="KW-1185">Reference proteome</keyword>